<feature type="transmembrane region" description="Helical" evidence="1">
    <location>
        <begin position="99"/>
        <end position="121"/>
    </location>
</feature>
<keyword evidence="1" id="KW-0472">Membrane</keyword>
<dbReference type="EMBL" id="CP157940">
    <property type="protein sequence ID" value="XBS53827.1"/>
    <property type="molecule type" value="Genomic_DNA"/>
</dbReference>
<feature type="transmembrane region" description="Helical" evidence="1">
    <location>
        <begin position="141"/>
        <end position="162"/>
    </location>
</feature>
<feature type="transmembrane region" description="Helical" evidence="1">
    <location>
        <begin position="6"/>
        <end position="25"/>
    </location>
</feature>
<dbReference type="PANTHER" id="PTHR45138">
    <property type="entry name" value="REGULATORY COMPONENTS OF SENSORY TRANSDUCTION SYSTEM"/>
    <property type="match status" value="1"/>
</dbReference>
<dbReference type="FunFam" id="3.30.70.270:FF:000001">
    <property type="entry name" value="Diguanylate cyclase domain protein"/>
    <property type="match status" value="1"/>
</dbReference>
<name>A0AAU7PN88_9FIRM</name>
<keyword evidence="1" id="KW-1133">Transmembrane helix</keyword>
<dbReference type="PANTHER" id="PTHR45138:SF9">
    <property type="entry name" value="DIGUANYLATE CYCLASE DGCM-RELATED"/>
    <property type="match status" value="1"/>
</dbReference>
<accession>A0AAU7PN88</accession>
<dbReference type="InterPro" id="IPR035965">
    <property type="entry name" value="PAS-like_dom_sf"/>
</dbReference>
<dbReference type="GO" id="GO:0005886">
    <property type="term" value="C:plasma membrane"/>
    <property type="evidence" value="ECO:0007669"/>
    <property type="project" value="TreeGrafter"/>
</dbReference>
<dbReference type="GO" id="GO:0052621">
    <property type="term" value="F:diguanylate cyclase activity"/>
    <property type="evidence" value="ECO:0007669"/>
    <property type="project" value="UniProtKB-EC"/>
</dbReference>
<dbReference type="RefSeq" id="WP_349946056.1">
    <property type="nucleotide sequence ID" value="NZ_CP157940.1"/>
</dbReference>
<dbReference type="EC" id="2.7.7.65" evidence="3"/>
<dbReference type="GO" id="GO:0043709">
    <property type="term" value="P:cell adhesion involved in single-species biofilm formation"/>
    <property type="evidence" value="ECO:0007669"/>
    <property type="project" value="TreeGrafter"/>
</dbReference>
<dbReference type="Pfam" id="PF16927">
    <property type="entry name" value="HisKA_7TM"/>
    <property type="match status" value="1"/>
</dbReference>
<proteinExistence type="predicted"/>
<dbReference type="InterPro" id="IPR043128">
    <property type="entry name" value="Rev_trsase/Diguanyl_cyclase"/>
</dbReference>
<dbReference type="SUPFAM" id="SSF55785">
    <property type="entry name" value="PYP-like sensor domain (PAS domain)"/>
    <property type="match status" value="1"/>
</dbReference>
<dbReference type="CDD" id="cd01949">
    <property type="entry name" value="GGDEF"/>
    <property type="match status" value="1"/>
</dbReference>
<organism evidence="3">
    <name type="scientific">Lacrimispora sp. BS-2</name>
    <dbReference type="NCBI Taxonomy" id="3151850"/>
    <lineage>
        <taxon>Bacteria</taxon>
        <taxon>Bacillati</taxon>
        <taxon>Bacillota</taxon>
        <taxon>Clostridia</taxon>
        <taxon>Lachnospirales</taxon>
        <taxon>Lachnospiraceae</taxon>
        <taxon>Lacrimispora</taxon>
    </lineage>
</organism>
<feature type="transmembrane region" description="Helical" evidence="1">
    <location>
        <begin position="32"/>
        <end position="50"/>
    </location>
</feature>
<dbReference type="AlphaFoldDB" id="A0AAU7PN88"/>
<keyword evidence="3" id="KW-0548">Nucleotidyltransferase</keyword>
<dbReference type="Pfam" id="PF00990">
    <property type="entry name" value="GGDEF"/>
    <property type="match status" value="1"/>
</dbReference>
<dbReference type="NCBIfam" id="TIGR00254">
    <property type="entry name" value="GGDEF"/>
    <property type="match status" value="1"/>
</dbReference>
<feature type="transmembrane region" description="Helical" evidence="1">
    <location>
        <begin position="174"/>
        <end position="192"/>
    </location>
</feature>
<gene>
    <name evidence="3" type="ORF">ABFV83_18800</name>
</gene>
<dbReference type="SMART" id="SM00267">
    <property type="entry name" value="GGDEF"/>
    <property type="match status" value="1"/>
</dbReference>
<dbReference type="InterPro" id="IPR050469">
    <property type="entry name" value="Diguanylate_Cyclase"/>
</dbReference>
<dbReference type="GO" id="GO:1902201">
    <property type="term" value="P:negative regulation of bacterial-type flagellum-dependent cell motility"/>
    <property type="evidence" value="ECO:0007669"/>
    <property type="project" value="TreeGrafter"/>
</dbReference>
<feature type="transmembrane region" description="Helical" evidence="1">
    <location>
        <begin position="70"/>
        <end position="87"/>
    </location>
</feature>
<dbReference type="InterPro" id="IPR029787">
    <property type="entry name" value="Nucleotide_cyclase"/>
</dbReference>
<keyword evidence="1" id="KW-0812">Transmembrane</keyword>
<evidence type="ECO:0000313" key="3">
    <source>
        <dbReference type="EMBL" id="XBS53827.1"/>
    </source>
</evidence>
<feature type="domain" description="GGDEF" evidence="2">
    <location>
        <begin position="366"/>
        <end position="500"/>
    </location>
</feature>
<evidence type="ECO:0000259" key="2">
    <source>
        <dbReference type="PROSITE" id="PS50887"/>
    </source>
</evidence>
<sequence length="505" mass="57082">MLNIFVWFMLLATMGSVMLMVYSVASHSSERSFFLIFASICTFLYTAGYLLEIISTTLEASFMGVRVQKMGTPLLVVFNYLFIRDVYGEKRFNISGYCLLFALPVFNLFTAQAFPFVRLHYTGIEYFHNGYFANCQGHPGPMTYVANDYNFLLVFLTLRRILKHLKGANRLQKRQGICLLVSILIPLIVNIYHAVSYNYLRPDINPFAVSVSLALLLYSVRNQNLLNVVPLARAKVIESMADAFIVCGKDFSFLDANQAARELFPELNTLTSGETMEKMKQFEGHRELCLNVNGEMRFYKVTQTYIRQSSKNSGICIVFHDITDKEKQLKSLYGKATFDPLMHIYNRAAFFDLAGFMLHACEAKDRSYGLLMIDLDHFKMVNDTYGHPCGDMVLETIAAMVRNHFRKEDIVGRYGGEEIVILQENVSARQMLDSVEKLRAAIENETVFFHDTPVCITVSIGLAHSPAGSIHSLEDMILQADLALYEAKNGGRNRACVYGGAVASL</sequence>
<protein>
    <submittedName>
        <fullName evidence="3">Diguanylate cyclase</fullName>
        <ecNumber evidence="3">2.7.7.65</ecNumber>
    </submittedName>
</protein>
<dbReference type="InterPro" id="IPR000160">
    <property type="entry name" value="GGDEF_dom"/>
</dbReference>
<dbReference type="Gene3D" id="3.30.70.270">
    <property type="match status" value="1"/>
</dbReference>
<dbReference type="SUPFAM" id="SSF55073">
    <property type="entry name" value="Nucleotide cyclase"/>
    <property type="match status" value="1"/>
</dbReference>
<keyword evidence="3" id="KW-0808">Transferase</keyword>
<evidence type="ECO:0000256" key="1">
    <source>
        <dbReference type="SAM" id="Phobius"/>
    </source>
</evidence>
<dbReference type="InterPro" id="IPR031621">
    <property type="entry name" value="HisKA_7TM"/>
</dbReference>
<reference evidence="3" key="1">
    <citation type="submission" date="2024-06" db="EMBL/GenBank/DDBJ databases">
        <title>Lacrimispora cavernae sp. nov., a novel anaerobe isolated from bat guano pile inside a cave.</title>
        <authorList>
            <person name="Miller S.L."/>
            <person name="Lu N."/>
            <person name="King J."/>
            <person name="Sankaranarayanan K."/>
            <person name="Lawson P.A."/>
        </authorList>
    </citation>
    <scope>NUCLEOTIDE SEQUENCE</scope>
    <source>
        <strain evidence="3">BS-2</strain>
    </source>
</reference>
<dbReference type="PROSITE" id="PS50887">
    <property type="entry name" value="GGDEF"/>
    <property type="match status" value="1"/>
</dbReference>